<proteinExistence type="predicted"/>
<reference evidence="3 4" key="1">
    <citation type="submission" date="2009-02" db="EMBL/GenBank/DDBJ databases">
        <title>Sequencing of the draft genome and assembly of Lutiella nitroferrum 2002.</title>
        <authorList>
            <consortium name="US DOE Joint Genome Institute (JGI-PGF)"/>
            <person name="Lucas S."/>
            <person name="Copeland A."/>
            <person name="Lapidus A."/>
            <person name="Glavina del Rio T."/>
            <person name="Tice H."/>
            <person name="Bruce D."/>
            <person name="Goodwin L."/>
            <person name="Pitluck S."/>
            <person name="Larimer F."/>
            <person name="Land M.L."/>
            <person name="Hauser L."/>
            <person name="Coates J.D."/>
        </authorList>
    </citation>
    <scope>NUCLEOTIDE SEQUENCE [LARGE SCALE GENOMIC DNA]</scope>
    <source>
        <strain evidence="3 4">2002</strain>
    </source>
</reference>
<protein>
    <recommendedName>
        <fullName evidence="2">Putative Flp pilus-assembly TadG-like N-terminal domain-containing protein</fullName>
    </recommendedName>
</protein>
<evidence type="ECO:0000256" key="1">
    <source>
        <dbReference type="SAM" id="Phobius"/>
    </source>
</evidence>
<dbReference type="RefSeq" id="WP_008952845.1">
    <property type="nucleotide sequence ID" value="NZ_ACIS01000002.1"/>
</dbReference>
<comment type="caution">
    <text evidence="3">The sequence shown here is derived from an EMBL/GenBank/DDBJ whole genome shotgun (WGS) entry which is preliminary data.</text>
</comment>
<dbReference type="EMBL" id="ACIS01000002">
    <property type="protein sequence ID" value="EEG09809.1"/>
    <property type="molecule type" value="Genomic_DNA"/>
</dbReference>
<name>B9YZS6_9NEIS</name>
<evidence type="ECO:0000313" key="4">
    <source>
        <dbReference type="Proteomes" id="UP000003165"/>
    </source>
</evidence>
<dbReference type="Proteomes" id="UP000003165">
    <property type="component" value="Unassembled WGS sequence"/>
</dbReference>
<feature type="domain" description="Putative Flp pilus-assembly TadG-like N-terminal" evidence="2">
    <location>
        <begin position="15"/>
        <end position="61"/>
    </location>
</feature>
<keyword evidence="4" id="KW-1185">Reference proteome</keyword>
<evidence type="ECO:0000259" key="2">
    <source>
        <dbReference type="Pfam" id="PF13400"/>
    </source>
</evidence>
<keyword evidence="1" id="KW-1133">Transmembrane helix</keyword>
<evidence type="ECO:0000313" key="3">
    <source>
        <dbReference type="EMBL" id="EEG09809.1"/>
    </source>
</evidence>
<gene>
    <name evidence="3" type="ORF">FuraDRAFT_0825</name>
</gene>
<dbReference type="Pfam" id="PF13400">
    <property type="entry name" value="Tad"/>
    <property type="match status" value="1"/>
</dbReference>
<sequence precursor="true">MKRFAQLPTRRHQKGVAAIIVGLCIVVLIGFLGLVADLGRLFITKTELSDASDACSLAAAAELKGDAESLSRAESAGITVGQRNKVDFQANNVTIVPNQDVTFSDHLNGTYYTKNAVAPANIANMKYAKCTLPRTGIMPWFMQVMGAGAQSVTSQAVASLSPSQTNCAIPVGLCSQTPPASCPDGSAPDSYGFCVGKWYGSRFTAGGGFTGSFNLIDYSPPSGGASELSGQLTGAGQCNLNVTNPVGQTGMQQSIANAWNTRFGLYQGSYNVSNAPPDFTGYAYTAISWPSQYNAYDGTDGTRPNFQASRTAHTVYQGDAAAGLSLTGSGSSATSTQLRDNGADRRMVLMPIVDCGGWTGSQTVPIQKFACALLLQPMQAPGSDTYIEYRGQADLPGNPCATLGLPGAGGGIGPKVPALVR</sequence>
<dbReference type="AlphaFoldDB" id="B9YZS6"/>
<dbReference type="eggNOG" id="COG4655">
    <property type="taxonomic scope" value="Bacteria"/>
</dbReference>
<accession>B9YZS6</accession>
<keyword evidence="1" id="KW-0472">Membrane</keyword>
<keyword evidence="1" id="KW-0812">Transmembrane</keyword>
<organism evidence="3 4">
    <name type="scientific">Pseudogulbenkiania ferrooxidans 2002</name>
    <dbReference type="NCBI Taxonomy" id="279714"/>
    <lineage>
        <taxon>Bacteria</taxon>
        <taxon>Pseudomonadati</taxon>
        <taxon>Pseudomonadota</taxon>
        <taxon>Betaproteobacteria</taxon>
        <taxon>Neisseriales</taxon>
        <taxon>Chromobacteriaceae</taxon>
        <taxon>Pseudogulbenkiania</taxon>
    </lineage>
</organism>
<dbReference type="InterPro" id="IPR028087">
    <property type="entry name" value="Tad_N"/>
</dbReference>
<feature type="transmembrane region" description="Helical" evidence="1">
    <location>
        <begin position="16"/>
        <end position="36"/>
    </location>
</feature>